<comment type="caution">
    <text evidence="9">The sequence shown here is derived from an EMBL/GenBank/DDBJ whole genome shotgun (WGS) entry which is preliminary data.</text>
</comment>
<dbReference type="Pfam" id="PF04178">
    <property type="entry name" value="Got1"/>
    <property type="match status" value="1"/>
</dbReference>
<evidence type="ECO:0000256" key="8">
    <source>
        <dbReference type="RuleBase" id="RU363111"/>
    </source>
</evidence>
<dbReference type="GO" id="GO:0015031">
    <property type="term" value="P:protein transport"/>
    <property type="evidence" value="ECO:0007669"/>
    <property type="project" value="UniProtKB-KW"/>
</dbReference>
<keyword evidence="2 8" id="KW-0813">Transport</keyword>
<evidence type="ECO:0000256" key="2">
    <source>
        <dbReference type="ARBA" id="ARBA00022448"/>
    </source>
</evidence>
<dbReference type="PANTHER" id="PTHR23137">
    <property type="entry name" value="VESICLE TRANSPORT PROTEIN-RELATED"/>
    <property type="match status" value="1"/>
</dbReference>
<dbReference type="GO" id="GO:0005737">
    <property type="term" value="C:cytoplasm"/>
    <property type="evidence" value="ECO:0007669"/>
    <property type="project" value="UniProtKB-ARBA"/>
</dbReference>
<feature type="transmembrane region" description="Helical" evidence="8">
    <location>
        <begin position="360"/>
        <end position="382"/>
    </location>
</feature>
<evidence type="ECO:0000256" key="6">
    <source>
        <dbReference type="ARBA" id="ARBA00023136"/>
    </source>
</evidence>
<dbReference type="GO" id="GO:0016192">
    <property type="term" value="P:vesicle-mediated transport"/>
    <property type="evidence" value="ECO:0007669"/>
    <property type="project" value="InterPro"/>
</dbReference>
<comment type="function">
    <text evidence="8">May be involved in fusion of retrograde transport vesicles derived from an endocytic compartment with the Golgi complex.</text>
</comment>
<comment type="similarity">
    <text evidence="7 8">Belongs to the SFT2 family.</text>
</comment>
<proteinExistence type="inferred from homology"/>
<dbReference type="InterPro" id="IPR011691">
    <property type="entry name" value="Vesicle_transpt_SFT2"/>
</dbReference>
<keyword evidence="6 8" id="KW-0472">Membrane</keyword>
<dbReference type="InterPro" id="IPR007305">
    <property type="entry name" value="Vesicle_transpt_Got1/SFT2"/>
</dbReference>
<keyword evidence="10" id="KW-1185">Reference proteome</keyword>
<dbReference type="EMBL" id="CAJJDP010000086">
    <property type="protein sequence ID" value="CAD8186257.1"/>
    <property type="molecule type" value="Genomic_DNA"/>
</dbReference>
<evidence type="ECO:0000313" key="9">
    <source>
        <dbReference type="EMBL" id="CAD8186257.1"/>
    </source>
</evidence>
<accession>A0A8S1WBM5</accession>
<dbReference type="GO" id="GO:0016020">
    <property type="term" value="C:membrane"/>
    <property type="evidence" value="ECO:0007669"/>
    <property type="project" value="UniProtKB-SubCell"/>
</dbReference>
<reference evidence="9" key="1">
    <citation type="submission" date="2021-01" db="EMBL/GenBank/DDBJ databases">
        <authorList>
            <consortium name="Genoscope - CEA"/>
            <person name="William W."/>
        </authorList>
    </citation>
    <scope>NUCLEOTIDE SEQUENCE</scope>
</reference>
<dbReference type="PANTHER" id="PTHR23137:SF36">
    <property type="entry name" value="VESICLE TRANSPORT PROTEIN SFT2C"/>
    <property type="match status" value="1"/>
</dbReference>
<evidence type="ECO:0000256" key="3">
    <source>
        <dbReference type="ARBA" id="ARBA00022692"/>
    </source>
</evidence>
<evidence type="ECO:0000313" key="10">
    <source>
        <dbReference type="Proteomes" id="UP000683925"/>
    </source>
</evidence>
<feature type="transmembrane region" description="Helical" evidence="8">
    <location>
        <begin position="446"/>
        <end position="471"/>
    </location>
</feature>
<dbReference type="OrthoDB" id="306138at2759"/>
<feature type="transmembrane region" description="Helical" evidence="8">
    <location>
        <begin position="388"/>
        <end position="406"/>
    </location>
</feature>
<organism evidence="9 10">
    <name type="scientific">Paramecium octaurelia</name>
    <dbReference type="NCBI Taxonomy" id="43137"/>
    <lineage>
        <taxon>Eukaryota</taxon>
        <taxon>Sar</taxon>
        <taxon>Alveolata</taxon>
        <taxon>Ciliophora</taxon>
        <taxon>Intramacronucleata</taxon>
        <taxon>Oligohymenophorea</taxon>
        <taxon>Peniculida</taxon>
        <taxon>Parameciidae</taxon>
        <taxon>Paramecium</taxon>
    </lineage>
</organism>
<dbReference type="AlphaFoldDB" id="A0A8S1WBM5"/>
<evidence type="ECO:0000256" key="4">
    <source>
        <dbReference type="ARBA" id="ARBA00022927"/>
    </source>
</evidence>
<keyword evidence="3 8" id="KW-0812">Transmembrane</keyword>
<dbReference type="OMA" id="FWNQSND"/>
<name>A0A8S1WBM5_PAROT</name>
<evidence type="ECO:0000256" key="5">
    <source>
        <dbReference type="ARBA" id="ARBA00022989"/>
    </source>
</evidence>
<gene>
    <name evidence="9" type="ORF">POCTA_138.1.T0870177</name>
</gene>
<dbReference type="GO" id="GO:0012505">
    <property type="term" value="C:endomembrane system"/>
    <property type="evidence" value="ECO:0007669"/>
    <property type="project" value="UniProtKB-ARBA"/>
</dbReference>
<feature type="transmembrane region" description="Helical" evidence="8">
    <location>
        <begin position="422"/>
        <end position="440"/>
    </location>
</feature>
<comment type="subcellular location">
    <subcellularLocation>
        <location evidence="1 8">Membrane</location>
        <topology evidence="1 8">Multi-pass membrane protein</topology>
    </subcellularLocation>
</comment>
<keyword evidence="4 8" id="KW-0653">Protein transport</keyword>
<keyword evidence="5 8" id="KW-1133">Transmembrane helix</keyword>
<dbReference type="Proteomes" id="UP000683925">
    <property type="component" value="Unassembled WGS sequence"/>
</dbReference>
<evidence type="ECO:0000256" key="7">
    <source>
        <dbReference type="ARBA" id="ARBA00025800"/>
    </source>
</evidence>
<protein>
    <recommendedName>
        <fullName evidence="8">Vesicle transport protein</fullName>
    </recommendedName>
</protein>
<sequence>MSINIIKSHKIEVPKQSGKKKCIGNCMKTSQLFRSKSLDGFMRLLQQTCYQKSEQCIDTRQVISTTRQLTTQRTLMEFGFVNGRSSPIKKNRQHQRSRQKHYKFPELQYKIRRLSCGCGECGMVGRKIRKFHDIIISKVKEEEEEQPQAIVRNGQKLRGIFNQVAKTAKVCMNLRTLQSEREREEKVEFSPEAKSSVLELQCKQVSRKIIQQTQVNQLPLLKKPLMKDYIRKINNLNNLIEKTQLITSHAQFGCFRKETKRKSNVEKRAINSQLSIETKYILNKITSEWNKLIEVQRVQNKIMKYIQFWNQSNDIEQQSDPQEKSGFVSKFSQSFRFLKPQNVVTKVQDVQQAAMNWKNFAIFFGIGLCFMFVAFTFLPLIMVFPAKFGGLFSLGSLSLWISLFIIKGGKNFMKMFCNKEKFIYTNIYVIMLIATVYFSLIHKNYILVLVFSIAQMISLGWLFASSFPAGITGMKFITKQILALIKQIMSFCFKSSQSNSFLPI</sequence>
<evidence type="ECO:0000256" key="1">
    <source>
        <dbReference type="ARBA" id="ARBA00004141"/>
    </source>
</evidence>